<keyword evidence="4" id="KW-1185">Reference proteome</keyword>
<feature type="domain" description="Ice-binding protein C-terminal" evidence="2">
    <location>
        <begin position="178"/>
        <end position="201"/>
    </location>
</feature>
<dbReference type="Pfam" id="PF07589">
    <property type="entry name" value="PEP-CTERM"/>
    <property type="match status" value="1"/>
</dbReference>
<sequence length="205" mass="21570">MRLTAHIFPLAVAAALLATSQAGAVPVSADFYEELDNPSYSTGPMVLQALSEPFGIGPELSVADEISNPEDFGGAIEVDFDTDGLGFTLTHEGGATDFETLLIQITDIGFSKSQKLISVVQDGGDLINDAASDPYSELLTFGDDWIELSIDVIVSSGSEFYNFINEGSAHYSLETADIPLPAAAPLLAAGLGIMGVAARRRRRAA</sequence>
<evidence type="ECO:0000256" key="1">
    <source>
        <dbReference type="SAM" id="SignalP"/>
    </source>
</evidence>
<gene>
    <name evidence="3" type="ORF">SAMN05444336_1011001</name>
</gene>
<evidence type="ECO:0000313" key="3">
    <source>
        <dbReference type="EMBL" id="SDW43436.1"/>
    </source>
</evidence>
<dbReference type="EMBL" id="FNMZ01000001">
    <property type="protein sequence ID" value="SDW43436.1"/>
    <property type="molecule type" value="Genomic_DNA"/>
</dbReference>
<evidence type="ECO:0000313" key="4">
    <source>
        <dbReference type="Proteomes" id="UP000199118"/>
    </source>
</evidence>
<keyword evidence="1" id="KW-0732">Signal</keyword>
<dbReference type="AlphaFoldDB" id="A0A1H2THH5"/>
<feature type="signal peptide" evidence="1">
    <location>
        <begin position="1"/>
        <end position="24"/>
    </location>
</feature>
<protein>
    <submittedName>
        <fullName evidence="3">VPLPA-CTERM protein sorting domain-containing protein</fullName>
    </submittedName>
</protein>
<feature type="chain" id="PRO_5011604126" evidence="1">
    <location>
        <begin position="25"/>
        <end position="205"/>
    </location>
</feature>
<organism evidence="3 4">
    <name type="scientific">Albimonas donghaensis</name>
    <dbReference type="NCBI Taxonomy" id="356660"/>
    <lineage>
        <taxon>Bacteria</taxon>
        <taxon>Pseudomonadati</taxon>
        <taxon>Pseudomonadota</taxon>
        <taxon>Alphaproteobacteria</taxon>
        <taxon>Rhodobacterales</taxon>
        <taxon>Paracoccaceae</taxon>
        <taxon>Albimonas</taxon>
    </lineage>
</organism>
<proteinExistence type="predicted"/>
<reference evidence="3 4" key="1">
    <citation type="submission" date="2016-10" db="EMBL/GenBank/DDBJ databases">
        <authorList>
            <person name="de Groot N.N."/>
        </authorList>
    </citation>
    <scope>NUCLEOTIDE SEQUENCE [LARGE SCALE GENOMIC DNA]</scope>
    <source>
        <strain evidence="3 4">DSM 17890</strain>
    </source>
</reference>
<dbReference type="Proteomes" id="UP000199118">
    <property type="component" value="Unassembled WGS sequence"/>
</dbReference>
<evidence type="ECO:0000259" key="2">
    <source>
        <dbReference type="Pfam" id="PF07589"/>
    </source>
</evidence>
<dbReference type="RefSeq" id="WP_143040216.1">
    <property type="nucleotide sequence ID" value="NZ_FNMZ01000001.1"/>
</dbReference>
<accession>A0A1H2THH5</accession>
<dbReference type="InterPro" id="IPR013424">
    <property type="entry name" value="Ice-binding_C"/>
</dbReference>
<name>A0A1H2THH5_9RHOB</name>